<evidence type="ECO:0000256" key="11">
    <source>
        <dbReference type="ARBA" id="ARBA00023225"/>
    </source>
</evidence>
<comment type="caution">
    <text evidence="13">Lacks conserved residue(s) required for the propagation of feature annotation.</text>
</comment>
<comment type="function">
    <text evidence="12 13">Required for formation of the rod structure in the basal body of the flagellar apparatus. Together with FliI and FliH, may constitute the export apparatus of flagellin.</text>
</comment>
<keyword evidence="4 13" id="KW-0813">Transport</keyword>
<proteinExistence type="inferred from homology"/>
<dbReference type="Pfam" id="PF01312">
    <property type="entry name" value="Bac_export_2"/>
    <property type="match status" value="1"/>
</dbReference>
<feature type="transmembrane region" description="Helical" evidence="13">
    <location>
        <begin position="83"/>
        <end position="103"/>
    </location>
</feature>
<evidence type="ECO:0000256" key="14">
    <source>
        <dbReference type="SAM" id="MobiDB-lite"/>
    </source>
</evidence>
<evidence type="ECO:0000256" key="6">
    <source>
        <dbReference type="ARBA" id="ARBA00022692"/>
    </source>
</evidence>
<keyword evidence="11 13" id="KW-1006">Bacterial flagellum protein export</keyword>
<feature type="transmembrane region" description="Helical" evidence="13">
    <location>
        <begin position="40"/>
        <end position="62"/>
    </location>
</feature>
<feature type="region of interest" description="Disordered" evidence="14">
    <location>
        <begin position="1"/>
        <end position="20"/>
    </location>
</feature>
<organism evidence="15 16">
    <name type="scientific">Mesoterricola sediminis</name>
    <dbReference type="NCBI Taxonomy" id="2927980"/>
    <lineage>
        <taxon>Bacteria</taxon>
        <taxon>Pseudomonadati</taxon>
        <taxon>Acidobacteriota</taxon>
        <taxon>Holophagae</taxon>
        <taxon>Holophagales</taxon>
        <taxon>Holophagaceae</taxon>
        <taxon>Mesoterricola</taxon>
    </lineage>
</organism>
<reference evidence="15" key="1">
    <citation type="journal article" date="2023" name="Int. J. Syst. Evol. Microbiol.">
        <title>Mesoterricola silvestris gen. nov., sp. nov., Mesoterricola sediminis sp. nov., Geothrix oryzae sp. nov., Geothrix edaphica sp. nov., Geothrix rubra sp. nov., and Geothrix limicola sp. nov., six novel members of Acidobacteriota isolated from soils.</title>
        <authorList>
            <person name="Itoh H."/>
            <person name="Sugisawa Y."/>
            <person name="Mise K."/>
            <person name="Xu Z."/>
            <person name="Kuniyasu M."/>
            <person name="Ushijima N."/>
            <person name="Kawano K."/>
            <person name="Kobayashi E."/>
            <person name="Shiratori Y."/>
            <person name="Masuda Y."/>
            <person name="Senoo K."/>
        </authorList>
    </citation>
    <scope>NUCLEOTIDE SEQUENCE</scope>
    <source>
        <strain evidence="15">W786</strain>
    </source>
</reference>
<feature type="compositionally biased region" description="Basic and acidic residues" evidence="14">
    <location>
        <begin position="1"/>
        <end position="11"/>
    </location>
</feature>
<dbReference type="PANTHER" id="PTHR30531:SF12">
    <property type="entry name" value="FLAGELLAR BIOSYNTHETIC PROTEIN FLHB"/>
    <property type="match status" value="1"/>
</dbReference>
<keyword evidence="16" id="KW-1185">Reference proteome</keyword>
<evidence type="ECO:0000313" key="15">
    <source>
        <dbReference type="EMBL" id="BDU76564.1"/>
    </source>
</evidence>
<evidence type="ECO:0000256" key="9">
    <source>
        <dbReference type="ARBA" id="ARBA00022989"/>
    </source>
</evidence>
<dbReference type="PANTHER" id="PTHR30531">
    <property type="entry name" value="FLAGELLAR BIOSYNTHETIC PROTEIN FLHB"/>
    <property type="match status" value="1"/>
</dbReference>
<evidence type="ECO:0000256" key="4">
    <source>
        <dbReference type="ARBA" id="ARBA00022448"/>
    </source>
</evidence>
<dbReference type="AlphaFoldDB" id="A0AA48KBX5"/>
<dbReference type="EMBL" id="AP027081">
    <property type="protein sequence ID" value="BDU76564.1"/>
    <property type="molecule type" value="Genomic_DNA"/>
</dbReference>
<evidence type="ECO:0000256" key="2">
    <source>
        <dbReference type="ARBA" id="ARBA00010690"/>
    </source>
</evidence>
<dbReference type="FunFam" id="3.40.1690.10:FF:000001">
    <property type="entry name" value="Flagellar biosynthetic protein FlhB"/>
    <property type="match status" value="1"/>
</dbReference>
<evidence type="ECO:0000256" key="5">
    <source>
        <dbReference type="ARBA" id="ARBA00022475"/>
    </source>
</evidence>
<keyword evidence="6 13" id="KW-0812">Transmembrane</keyword>
<dbReference type="KEGG" id="msea:METESE_15220"/>
<keyword evidence="15" id="KW-0282">Flagellum</keyword>
<keyword evidence="8 13" id="KW-0653">Protein transport</keyword>
<dbReference type="GO" id="GO:0005886">
    <property type="term" value="C:plasma membrane"/>
    <property type="evidence" value="ECO:0007669"/>
    <property type="project" value="UniProtKB-SubCell"/>
</dbReference>
<keyword evidence="15" id="KW-0969">Cilium</keyword>
<evidence type="ECO:0000256" key="3">
    <source>
        <dbReference type="ARBA" id="ARBA00021622"/>
    </source>
</evidence>
<keyword evidence="7 13" id="KW-1005">Bacterial flagellum biogenesis</keyword>
<sequence>MADPSRTEKATPKRRQKARKEGSILRVQDLDATVMLWSNFFLLLALGASTMSGLSSVMAFILRKSGQPGLVAEGSLHALAVELLTMILKVLGPFLAANFLLALGNQLAQHGLEIHPELLVPKFGKLNPAAGFKKLFSPQSAVNLLKSVLKFTVVAVVAWLVVRPRIPAILATLNYPMSQALEFFRQTVFLLYRDIMLVMLALAGADYLYQRHEYEKGIRMTKQEVKDEQKDAEGNPEIKGRQRSLLLSSAMRRILAKVPKASVVITNPTHFAVALQYEPGSSAPVLVAKGVDHLAFKIRERAKESGVPIVENPPLARAIYHNVDLDRPIPAELYQAVAQVLAYVYRLRGAA</sequence>
<evidence type="ECO:0000256" key="10">
    <source>
        <dbReference type="ARBA" id="ARBA00023136"/>
    </source>
</evidence>
<keyword evidence="5 13" id="KW-1003">Cell membrane</keyword>
<evidence type="ECO:0000256" key="7">
    <source>
        <dbReference type="ARBA" id="ARBA00022795"/>
    </source>
</evidence>
<evidence type="ECO:0000256" key="8">
    <source>
        <dbReference type="ARBA" id="ARBA00022927"/>
    </source>
</evidence>
<dbReference type="GO" id="GO:0009306">
    <property type="term" value="P:protein secretion"/>
    <property type="evidence" value="ECO:0007669"/>
    <property type="project" value="InterPro"/>
</dbReference>
<dbReference type="InterPro" id="IPR029025">
    <property type="entry name" value="T3SS_substrate_exporter_C"/>
</dbReference>
<evidence type="ECO:0000256" key="12">
    <source>
        <dbReference type="ARBA" id="ARBA00025078"/>
    </source>
</evidence>
<name>A0AA48KBX5_9BACT</name>
<dbReference type="GO" id="GO:0044780">
    <property type="term" value="P:bacterial-type flagellum assembly"/>
    <property type="evidence" value="ECO:0007669"/>
    <property type="project" value="InterPro"/>
</dbReference>
<accession>A0AA48KBX5</accession>
<keyword evidence="15" id="KW-0966">Cell projection</keyword>
<keyword evidence="9 13" id="KW-1133">Transmembrane helix</keyword>
<comment type="similarity">
    <text evidence="2 13">Belongs to the type III secretion exporter family.</text>
</comment>
<evidence type="ECO:0000256" key="13">
    <source>
        <dbReference type="RuleBase" id="RU364091"/>
    </source>
</evidence>
<dbReference type="SUPFAM" id="SSF160544">
    <property type="entry name" value="EscU C-terminal domain-like"/>
    <property type="match status" value="1"/>
</dbReference>
<protein>
    <recommendedName>
        <fullName evidence="3 13">Flagellar biosynthetic protein FlhB</fullName>
    </recommendedName>
</protein>
<evidence type="ECO:0000256" key="1">
    <source>
        <dbReference type="ARBA" id="ARBA00004651"/>
    </source>
</evidence>
<dbReference type="NCBIfam" id="TIGR00328">
    <property type="entry name" value="flhB"/>
    <property type="match status" value="1"/>
</dbReference>
<dbReference type="Proteomes" id="UP001228113">
    <property type="component" value="Chromosome"/>
</dbReference>
<dbReference type="Gene3D" id="3.40.1690.10">
    <property type="entry name" value="secretion proteins EscU"/>
    <property type="match status" value="1"/>
</dbReference>
<evidence type="ECO:0000313" key="16">
    <source>
        <dbReference type="Proteomes" id="UP001228113"/>
    </source>
</evidence>
<dbReference type="InterPro" id="IPR006136">
    <property type="entry name" value="FlhB"/>
</dbReference>
<dbReference type="Gene3D" id="6.10.250.2080">
    <property type="match status" value="1"/>
</dbReference>
<gene>
    <name evidence="13" type="primary">flhB</name>
    <name evidence="15" type="ORF">METESE_15220</name>
</gene>
<comment type="subcellular location">
    <subcellularLocation>
        <location evidence="1">Cell membrane</location>
        <topology evidence="1">Multi-pass membrane protein</topology>
    </subcellularLocation>
</comment>
<dbReference type="RefSeq" id="WP_243335312.1">
    <property type="nucleotide sequence ID" value="NZ_AP027081.1"/>
</dbReference>
<dbReference type="InterPro" id="IPR006135">
    <property type="entry name" value="T3SS_substrate_exporter"/>
</dbReference>
<keyword evidence="10 13" id="KW-0472">Membrane</keyword>
<dbReference type="PRINTS" id="PR00950">
    <property type="entry name" value="TYPE3IMSPROT"/>
</dbReference>
<feature type="transmembrane region" description="Helical" evidence="13">
    <location>
        <begin position="144"/>
        <end position="162"/>
    </location>
</feature>